<comment type="caution">
    <text evidence="1">The sequence shown here is derived from an EMBL/GenBank/DDBJ whole genome shotgun (WGS) entry which is preliminary data.</text>
</comment>
<keyword evidence="2" id="KW-1185">Reference proteome</keyword>
<evidence type="ECO:0000313" key="2">
    <source>
        <dbReference type="Proteomes" id="UP001552527"/>
    </source>
</evidence>
<dbReference type="EMBL" id="JBFATE010000001">
    <property type="protein sequence ID" value="MEV5244449.1"/>
    <property type="molecule type" value="Genomic_DNA"/>
</dbReference>
<dbReference type="Proteomes" id="UP001552527">
    <property type="component" value="Unassembled WGS sequence"/>
</dbReference>
<gene>
    <name evidence="1" type="ORF">AB0K95_04075</name>
</gene>
<name>A0ABV3J8R6_9ACTN</name>
<organism evidence="1 2">
    <name type="scientific">Streptomyces werraensis</name>
    <dbReference type="NCBI Taxonomy" id="68284"/>
    <lineage>
        <taxon>Bacteria</taxon>
        <taxon>Bacillati</taxon>
        <taxon>Actinomycetota</taxon>
        <taxon>Actinomycetes</taxon>
        <taxon>Kitasatosporales</taxon>
        <taxon>Streptomycetaceae</taxon>
        <taxon>Streptomyces</taxon>
    </lineage>
</organism>
<dbReference type="RefSeq" id="WP_364018469.1">
    <property type="nucleotide sequence ID" value="NZ_JBFATD010000017.1"/>
</dbReference>
<reference evidence="1 2" key="1">
    <citation type="submission" date="2024-06" db="EMBL/GenBank/DDBJ databases">
        <title>The Natural Products Discovery Center: Release of the First 8490 Sequenced Strains for Exploring Actinobacteria Biosynthetic Diversity.</title>
        <authorList>
            <person name="Kalkreuter E."/>
            <person name="Kautsar S.A."/>
            <person name="Yang D."/>
            <person name="Bader C.D."/>
            <person name="Teijaro C.N."/>
            <person name="Fluegel L."/>
            <person name="Davis C.M."/>
            <person name="Simpson J.R."/>
            <person name="Lauterbach L."/>
            <person name="Steele A.D."/>
            <person name="Gui C."/>
            <person name="Meng S."/>
            <person name="Li G."/>
            <person name="Viehrig K."/>
            <person name="Ye F."/>
            <person name="Su P."/>
            <person name="Kiefer A.F."/>
            <person name="Nichols A."/>
            <person name="Cepeda A.J."/>
            <person name="Yan W."/>
            <person name="Fan B."/>
            <person name="Jiang Y."/>
            <person name="Adhikari A."/>
            <person name="Zheng C.-J."/>
            <person name="Schuster L."/>
            <person name="Cowan T.M."/>
            <person name="Smanski M.J."/>
            <person name="Chevrette M.G."/>
            <person name="De Carvalho L.P.S."/>
            <person name="Shen B."/>
        </authorList>
    </citation>
    <scope>NUCLEOTIDE SEQUENCE [LARGE SCALE GENOMIC DNA]</scope>
    <source>
        <strain evidence="1 2">NPDC052768</strain>
    </source>
</reference>
<evidence type="ECO:0000313" key="1">
    <source>
        <dbReference type="EMBL" id="MEV5244449.1"/>
    </source>
</evidence>
<sequence>MIRHLIGRRPWFAADQAVVFGDVAAETMDPHEVDAQLAGHRRGKSVVNRAEVCLVLIGEESFSYRGEFLRRSRCGLLEQADDSQGLRVGVVRAPL</sequence>
<proteinExistence type="predicted"/>
<accession>A0ABV3J8R6</accession>
<protein>
    <submittedName>
        <fullName evidence="1">Uncharacterized protein</fullName>
    </submittedName>
</protein>